<dbReference type="Proteomes" id="UP000667802">
    <property type="component" value="Unassembled WGS sequence"/>
</dbReference>
<reference evidence="3" key="1">
    <citation type="journal article" date="2021" name="Science">
        <title>Hunting the eagle killer: A cyanobacterial neurotoxin causes vacuolar myelinopathy.</title>
        <authorList>
            <person name="Breinlinger S."/>
            <person name="Phillips T.J."/>
            <person name="Haram B.N."/>
            <person name="Mares J."/>
            <person name="Martinez Yerena J.A."/>
            <person name="Hrouzek P."/>
            <person name="Sobotka R."/>
            <person name="Henderson W.M."/>
            <person name="Schmieder P."/>
            <person name="Williams S.M."/>
            <person name="Lauderdale J.D."/>
            <person name="Wilde H.D."/>
            <person name="Gerrin W."/>
            <person name="Kust A."/>
            <person name="Washington J.W."/>
            <person name="Wagner C."/>
            <person name="Geier B."/>
            <person name="Liebeke M."/>
            <person name="Enke H."/>
            <person name="Niedermeyer T.H.J."/>
            <person name="Wilde S.B."/>
        </authorList>
    </citation>
    <scope>NUCLEOTIDE SEQUENCE [LARGE SCALE GENOMIC DNA]</scope>
    <source>
        <strain evidence="3">Thurmond2011</strain>
    </source>
</reference>
<dbReference type="EMBL" id="JAALHA020000004">
    <property type="protein sequence ID" value="MDR9895121.1"/>
    <property type="molecule type" value="Genomic_DNA"/>
</dbReference>
<proteinExistence type="predicted"/>
<feature type="transmembrane region" description="Helical" evidence="1">
    <location>
        <begin position="42"/>
        <end position="64"/>
    </location>
</feature>
<protein>
    <submittedName>
        <fullName evidence="2">Uncharacterized protein</fullName>
    </submittedName>
</protein>
<keyword evidence="1" id="KW-1133">Transmembrane helix</keyword>
<dbReference type="AlphaFoldDB" id="A0AAP5I5E2"/>
<feature type="transmembrane region" description="Helical" evidence="1">
    <location>
        <begin position="206"/>
        <end position="223"/>
    </location>
</feature>
<accession>A0AAP5I5E2</accession>
<dbReference type="RefSeq" id="WP_208338636.1">
    <property type="nucleotide sequence ID" value="NZ_CAWQFN010000191.1"/>
</dbReference>
<evidence type="ECO:0000313" key="2">
    <source>
        <dbReference type="EMBL" id="MDR9895121.1"/>
    </source>
</evidence>
<organism evidence="2 3">
    <name type="scientific">Aetokthonos hydrillicola Thurmond2011</name>
    <dbReference type="NCBI Taxonomy" id="2712845"/>
    <lineage>
        <taxon>Bacteria</taxon>
        <taxon>Bacillati</taxon>
        <taxon>Cyanobacteriota</taxon>
        <taxon>Cyanophyceae</taxon>
        <taxon>Nostocales</taxon>
        <taxon>Hapalosiphonaceae</taxon>
        <taxon>Aetokthonos</taxon>
    </lineage>
</organism>
<sequence>MPLINHIFQIILFSVIFFGPAGLSLAFTVAGHNSDLHKLSAYHLLSFLTIWSGIQVCIALLLGLMGQFNIWTVLWMESMMLVAGLGLLICSRRSFLRISVIRPLSQQLTATPELTLIFYITSLGIILFLYSAVQPIIDSDSLWYHLPSMARWYQDFSFTKLPEFARFTAATSMVEQIGYYPYTWEAFCTLFILPFKEDFLVTLPNLIAWVMLGLSIGVITYGIREQRGFERASIYGDTYKYVSEKLKPGEKIGYIFSVRSYLLYGKNLDKKVVYLSSCSLNDLHRLDISFIALGPFTDGNFSSTEEADCILNNPNLFTPLLHVNPNFSQALYKISVNP</sequence>
<evidence type="ECO:0000313" key="3">
    <source>
        <dbReference type="Proteomes" id="UP000667802"/>
    </source>
</evidence>
<gene>
    <name evidence="2" type="ORF">G7B40_011165</name>
</gene>
<name>A0AAP5I5E2_9CYAN</name>
<feature type="transmembrane region" description="Helical" evidence="1">
    <location>
        <begin position="6"/>
        <end position="30"/>
    </location>
</feature>
<keyword evidence="3" id="KW-1185">Reference proteome</keyword>
<keyword evidence="1" id="KW-0472">Membrane</keyword>
<evidence type="ECO:0000256" key="1">
    <source>
        <dbReference type="SAM" id="Phobius"/>
    </source>
</evidence>
<feature type="transmembrane region" description="Helical" evidence="1">
    <location>
        <begin position="70"/>
        <end position="90"/>
    </location>
</feature>
<keyword evidence="1" id="KW-0812">Transmembrane</keyword>
<comment type="caution">
    <text evidence="2">The sequence shown here is derived from an EMBL/GenBank/DDBJ whole genome shotgun (WGS) entry which is preliminary data.</text>
</comment>
<feature type="transmembrane region" description="Helical" evidence="1">
    <location>
        <begin position="111"/>
        <end position="133"/>
    </location>
</feature>